<dbReference type="EMBL" id="JAVGVR010000001">
    <property type="protein sequence ID" value="MDQ6597963.1"/>
    <property type="molecule type" value="Genomic_DNA"/>
</dbReference>
<feature type="transmembrane region" description="Helical" evidence="1">
    <location>
        <begin position="85"/>
        <end position="105"/>
    </location>
</feature>
<keyword evidence="1" id="KW-1133">Transmembrane helix</keyword>
<protein>
    <recommendedName>
        <fullName evidence="4">DUF3899 domain-containing protein</fullName>
    </recommendedName>
</protein>
<evidence type="ECO:0000313" key="3">
    <source>
        <dbReference type="Proteomes" id="UP001178888"/>
    </source>
</evidence>
<keyword evidence="3" id="KW-1185">Reference proteome</keyword>
<reference evidence="2" key="1">
    <citation type="submission" date="2023-08" db="EMBL/GenBank/DDBJ databases">
        <title>Nitrogen cycling bacteria in agricultural field soils.</title>
        <authorList>
            <person name="Jang J."/>
        </authorList>
    </citation>
    <scope>NUCLEOTIDE SEQUENCE</scope>
    <source>
        <strain evidence="2">PS3-36</strain>
    </source>
</reference>
<name>A0AA90R816_9BACI</name>
<sequence length="109" mass="12723">MFDNNETINYHVITLFVLFGLSYGITYYTQTKMIDYSFFIGLAITIIIWFLTSKGGFTLRNLDMTVQGTTGIKAEEQKFEFTPNVLFFTSLSYTIISLVAMLFYYRSYF</sequence>
<dbReference type="RefSeq" id="WP_308913416.1">
    <property type="nucleotide sequence ID" value="NZ_JAVGVR010000001.1"/>
</dbReference>
<dbReference type="AlphaFoldDB" id="A0AA90R816"/>
<keyword evidence="1" id="KW-0812">Transmembrane</keyword>
<gene>
    <name evidence="2" type="ORF">RCG21_16630</name>
</gene>
<comment type="caution">
    <text evidence="2">The sequence shown here is derived from an EMBL/GenBank/DDBJ whole genome shotgun (WGS) entry which is preliminary data.</text>
</comment>
<accession>A0AA90R816</accession>
<evidence type="ECO:0000256" key="1">
    <source>
        <dbReference type="SAM" id="Phobius"/>
    </source>
</evidence>
<proteinExistence type="predicted"/>
<keyword evidence="1" id="KW-0472">Membrane</keyword>
<dbReference type="Proteomes" id="UP001178888">
    <property type="component" value="Unassembled WGS sequence"/>
</dbReference>
<organism evidence="2 3">
    <name type="scientific">Bacillus salipaludis</name>
    <dbReference type="NCBI Taxonomy" id="2547811"/>
    <lineage>
        <taxon>Bacteria</taxon>
        <taxon>Bacillati</taxon>
        <taxon>Bacillota</taxon>
        <taxon>Bacilli</taxon>
        <taxon>Bacillales</taxon>
        <taxon>Bacillaceae</taxon>
        <taxon>Bacillus</taxon>
    </lineage>
</organism>
<evidence type="ECO:0008006" key="4">
    <source>
        <dbReference type="Google" id="ProtNLM"/>
    </source>
</evidence>
<feature type="transmembrane region" description="Helical" evidence="1">
    <location>
        <begin position="12"/>
        <end position="29"/>
    </location>
</feature>
<evidence type="ECO:0000313" key="2">
    <source>
        <dbReference type="EMBL" id="MDQ6597963.1"/>
    </source>
</evidence>
<feature type="transmembrane region" description="Helical" evidence="1">
    <location>
        <begin position="36"/>
        <end position="52"/>
    </location>
</feature>